<feature type="region of interest" description="Disordered" evidence="1">
    <location>
        <begin position="1"/>
        <end position="28"/>
    </location>
</feature>
<dbReference type="EMBL" id="CP089291">
    <property type="protein sequence ID" value="UOF92135.1"/>
    <property type="molecule type" value="Genomic_DNA"/>
</dbReference>
<dbReference type="RefSeq" id="WP_347438820.1">
    <property type="nucleotide sequence ID" value="NZ_CP089291.1"/>
</dbReference>
<dbReference type="Pfam" id="PF13045">
    <property type="entry name" value="DUF3905"/>
    <property type="match status" value="1"/>
</dbReference>
<keyword evidence="3" id="KW-1185">Reference proteome</keyword>
<reference evidence="2" key="1">
    <citation type="submission" date="2021-12" db="EMBL/GenBank/DDBJ databases">
        <title>Alicyclobacillaceae gen. nov., sp. nov., isolated from chalcocite enrichment system.</title>
        <authorList>
            <person name="Jiang Z."/>
        </authorList>
    </citation>
    <scope>NUCLEOTIDE SEQUENCE</scope>
    <source>
        <strain evidence="2">MYW30-H2</strain>
    </source>
</reference>
<feature type="compositionally biased region" description="Polar residues" evidence="1">
    <location>
        <begin position="7"/>
        <end position="20"/>
    </location>
</feature>
<sequence>MKKHADQNFSQQNADTNQLPLQEKQAPWRNTPLDYWSTDIDPAILSGDQWVDDQRDPGFQRRENQALADGDTSMLMAPFMHPVHDVTYGIEERES</sequence>
<evidence type="ECO:0000256" key="1">
    <source>
        <dbReference type="SAM" id="MobiDB-lite"/>
    </source>
</evidence>
<gene>
    <name evidence="2" type="ORF">LSG31_08040</name>
</gene>
<dbReference type="InterPro" id="IPR024999">
    <property type="entry name" value="DUF3905"/>
</dbReference>
<evidence type="ECO:0000313" key="3">
    <source>
        <dbReference type="Proteomes" id="UP000830167"/>
    </source>
</evidence>
<name>A0ABY4CNW6_9BACL</name>
<proteinExistence type="predicted"/>
<organism evidence="2 3">
    <name type="scientific">Fodinisporobacter ferrooxydans</name>
    <dbReference type="NCBI Taxonomy" id="2901836"/>
    <lineage>
        <taxon>Bacteria</taxon>
        <taxon>Bacillati</taxon>
        <taxon>Bacillota</taxon>
        <taxon>Bacilli</taxon>
        <taxon>Bacillales</taxon>
        <taxon>Alicyclobacillaceae</taxon>
        <taxon>Fodinisporobacter</taxon>
    </lineage>
</organism>
<evidence type="ECO:0000313" key="2">
    <source>
        <dbReference type="EMBL" id="UOF92135.1"/>
    </source>
</evidence>
<protein>
    <submittedName>
        <fullName evidence="2">DUF3905 domain-containing protein</fullName>
    </submittedName>
</protein>
<dbReference type="Proteomes" id="UP000830167">
    <property type="component" value="Chromosome"/>
</dbReference>
<accession>A0ABY4CNW6</accession>